<dbReference type="GO" id="GO:0006355">
    <property type="term" value="P:regulation of DNA-templated transcription"/>
    <property type="evidence" value="ECO:0007669"/>
    <property type="project" value="InterPro"/>
</dbReference>
<reference evidence="6 7" key="1">
    <citation type="journal article" date="2013" name="BMC Genomics">
        <title>The genome and transcriptome of the pine saprophyte Ophiostoma piceae, and a comparison with the bark beetle-associated pine pathogen Grosmannia clavigera.</title>
        <authorList>
            <person name="Haridas S."/>
            <person name="Wang Y."/>
            <person name="Lim L."/>
            <person name="Massoumi Alamouti S."/>
            <person name="Jackman S."/>
            <person name="Docking R."/>
            <person name="Robertson G."/>
            <person name="Birol I."/>
            <person name="Bohlmann J."/>
            <person name="Breuil C."/>
        </authorList>
    </citation>
    <scope>NUCLEOTIDE SEQUENCE [LARGE SCALE GENOMIC DNA]</scope>
    <source>
        <strain evidence="6 7">UAMH 11346</strain>
    </source>
</reference>
<dbReference type="VEuPathDB" id="FungiDB:F503_04398"/>
<dbReference type="eggNOG" id="KOG0773">
    <property type="taxonomic scope" value="Eukaryota"/>
</dbReference>
<dbReference type="InterPro" id="IPR009057">
    <property type="entry name" value="Homeodomain-like_sf"/>
</dbReference>
<sequence length="386" mass="42578">MIVLEMSRPMHPFGFDGGRPLSHSHSHSLSHSPDSSPFAGSVNSAGFESRRCTTTTAAADDEGSTRTHSHSQIPRVYSDLPPATSGASVSSSRRSSSGYGSTVAADRVPDYGSHSDRGRSFDSPGRDQHALAAGQPYHPGFHNYSPRHSSSTAPSSASSAAPPSVAAQQPLPYHQSSRPSQGQSQGHPAGTHLPFAPGPSPYQQHPSRVQSRSSDSTRSYQPQHPHAHPHQPQHQPQLQHPQQPMAHPQAHHTYHADYSPDYYGARYRSHEQQPHHSVLGMNGMNGMNGINGINGIRHRRSSISKATKKRRGNLPKEYTDMFQEWLYKHINHPYPSDEEKHDFIRRTGLDMISNWFINARRRKLPDMVRNLDGDAHSASLGPSDME</sequence>
<evidence type="ECO:0000256" key="1">
    <source>
        <dbReference type="ARBA" id="ARBA00023125"/>
    </source>
</evidence>
<evidence type="ECO:0000256" key="3">
    <source>
        <dbReference type="ARBA" id="ARBA00023242"/>
    </source>
</evidence>
<feature type="domain" description="Homeobox" evidence="5">
    <location>
        <begin position="307"/>
        <end position="370"/>
    </location>
</feature>
<keyword evidence="7" id="KW-1185">Reference proteome</keyword>
<accession>S3CA70</accession>
<feature type="compositionally biased region" description="Low complexity" evidence="4">
    <location>
        <begin position="83"/>
        <end position="103"/>
    </location>
</feature>
<protein>
    <submittedName>
        <fullName evidence="6">Homeobox transcription</fullName>
    </submittedName>
</protein>
<keyword evidence="3" id="KW-0539">Nucleus</keyword>
<evidence type="ECO:0000256" key="2">
    <source>
        <dbReference type="ARBA" id="ARBA00023155"/>
    </source>
</evidence>
<name>S3CA70_OPHP1</name>
<dbReference type="AlphaFoldDB" id="S3CA70"/>
<evidence type="ECO:0000313" key="6">
    <source>
        <dbReference type="EMBL" id="EPE08811.1"/>
    </source>
</evidence>
<dbReference type="GO" id="GO:0003677">
    <property type="term" value="F:DNA binding"/>
    <property type="evidence" value="ECO:0007669"/>
    <property type="project" value="UniProtKB-KW"/>
</dbReference>
<proteinExistence type="predicted"/>
<dbReference type="Gene3D" id="1.10.10.60">
    <property type="entry name" value="Homeodomain-like"/>
    <property type="match status" value="1"/>
</dbReference>
<feature type="compositionally biased region" description="Low complexity" evidence="4">
    <location>
        <begin position="232"/>
        <end position="248"/>
    </location>
</feature>
<feature type="compositionally biased region" description="Low complexity" evidence="4">
    <location>
        <begin position="146"/>
        <end position="188"/>
    </location>
</feature>
<gene>
    <name evidence="6" type="ORF">F503_04398</name>
</gene>
<feature type="region of interest" description="Disordered" evidence="4">
    <location>
        <begin position="15"/>
        <end position="261"/>
    </location>
</feature>
<dbReference type="SMART" id="SM00389">
    <property type="entry name" value="HOX"/>
    <property type="match status" value="1"/>
</dbReference>
<dbReference type="SUPFAM" id="SSF46689">
    <property type="entry name" value="Homeodomain-like"/>
    <property type="match status" value="1"/>
</dbReference>
<dbReference type="Proteomes" id="UP000016923">
    <property type="component" value="Unassembled WGS sequence"/>
</dbReference>
<dbReference type="InterPro" id="IPR008422">
    <property type="entry name" value="KN_HD"/>
</dbReference>
<dbReference type="OrthoDB" id="10056939at2759"/>
<keyword evidence="2 6" id="KW-0371">Homeobox</keyword>
<dbReference type="HOGENOM" id="CLU_715901_0_0_1"/>
<organism evidence="6 7">
    <name type="scientific">Ophiostoma piceae (strain UAMH 11346)</name>
    <name type="common">Sap stain fungus</name>
    <dbReference type="NCBI Taxonomy" id="1262450"/>
    <lineage>
        <taxon>Eukaryota</taxon>
        <taxon>Fungi</taxon>
        <taxon>Dikarya</taxon>
        <taxon>Ascomycota</taxon>
        <taxon>Pezizomycotina</taxon>
        <taxon>Sordariomycetes</taxon>
        <taxon>Sordariomycetidae</taxon>
        <taxon>Ophiostomatales</taxon>
        <taxon>Ophiostomataceae</taxon>
        <taxon>Ophiostoma</taxon>
    </lineage>
</organism>
<dbReference type="Pfam" id="PF05920">
    <property type="entry name" value="Homeobox_KN"/>
    <property type="match status" value="1"/>
</dbReference>
<evidence type="ECO:0000259" key="5">
    <source>
        <dbReference type="SMART" id="SM00389"/>
    </source>
</evidence>
<feature type="compositionally biased region" description="Polar residues" evidence="4">
    <location>
        <begin position="201"/>
        <end position="220"/>
    </location>
</feature>
<dbReference type="InterPro" id="IPR001356">
    <property type="entry name" value="HD"/>
</dbReference>
<dbReference type="EMBL" id="KE148148">
    <property type="protein sequence ID" value="EPE08811.1"/>
    <property type="molecule type" value="Genomic_DNA"/>
</dbReference>
<dbReference type="InterPro" id="IPR050224">
    <property type="entry name" value="TALE_homeobox"/>
</dbReference>
<evidence type="ECO:0000256" key="4">
    <source>
        <dbReference type="SAM" id="MobiDB-lite"/>
    </source>
</evidence>
<evidence type="ECO:0000313" key="7">
    <source>
        <dbReference type="Proteomes" id="UP000016923"/>
    </source>
</evidence>
<dbReference type="CDD" id="cd00086">
    <property type="entry name" value="homeodomain"/>
    <property type="match status" value="1"/>
</dbReference>
<dbReference type="STRING" id="1262450.S3CA70"/>
<dbReference type="PANTHER" id="PTHR11850">
    <property type="entry name" value="HOMEOBOX PROTEIN TRANSCRIPTION FACTORS"/>
    <property type="match status" value="1"/>
</dbReference>
<feature type="compositionally biased region" description="Basic and acidic residues" evidence="4">
    <location>
        <begin position="107"/>
        <end position="129"/>
    </location>
</feature>
<keyword evidence="1 6" id="KW-0238">DNA-binding</keyword>